<dbReference type="EMBL" id="MWBQ01000213">
    <property type="protein sequence ID" value="OQA54414.1"/>
    <property type="molecule type" value="Genomic_DNA"/>
</dbReference>
<proteinExistence type="predicted"/>
<protein>
    <submittedName>
        <fullName evidence="1">Uncharacterized protein</fullName>
    </submittedName>
</protein>
<dbReference type="InterPro" id="IPR027417">
    <property type="entry name" value="P-loop_NTPase"/>
</dbReference>
<sequence length="417" mass="47818">MDHYNKNRMEAIKVVEALRTGVPTRISTRTLPDLRKNLTETLRADLDLLTTGKIPRGRLIWGQYGQGKTHVLTTTEHLALDRQFAVSFVSLSREVSCHNLFHFYGRAASRLRTPDSSMFGLERALSKKHASDLQKTSILVPDRYIHPLPAIVIENYLHSAGEEQNLLYGDLMGTRIPLTELKRIHRQNCSEKFPTFETSFRMIDHAKAYFGCLADTIVFCGYRGWVILIDELELVGRLGSQSRLKAYQNLQWLLNWSNAHHYPIYVIAAAATSLQSEMWYGGKDDRTLMPKLAEEKFGKSAYNEITEFFEYALSPQSLVVTPASEEAISELLKRIVELHGKAYSWEAKLDVNSLVRNLGETTLRTYIRATLESLDHQFLYHETIQTTPFNFKEKPLTEDNSFFSNPYSQENNTENNN</sequence>
<dbReference type="AlphaFoldDB" id="A0A1V5SJA8"/>
<evidence type="ECO:0000313" key="1">
    <source>
        <dbReference type="EMBL" id="OQA54414.1"/>
    </source>
</evidence>
<dbReference type="InterPro" id="IPR021228">
    <property type="entry name" value="BrxD"/>
</dbReference>
<organism evidence="1">
    <name type="scientific">Candidatus Atribacter allofermentans</name>
    <dbReference type="NCBI Taxonomy" id="1852833"/>
    <lineage>
        <taxon>Bacteria</taxon>
        <taxon>Pseudomonadati</taxon>
        <taxon>Atribacterota</taxon>
        <taxon>Atribacteria</taxon>
        <taxon>Atribacterales</taxon>
        <taxon>Atribacteraceae</taxon>
        <taxon>Atribacter</taxon>
    </lineage>
</organism>
<accession>A0A1V5SJA8</accession>
<dbReference type="Pfam" id="PF10923">
    <property type="entry name" value="BrxC_BrxD"/>
    <property type="match status" value="2"/>
</dbReference>
<name>A0A1V5SJA8_9BACT</name>
<reference evidence="1" key="1">
    <citation type="submission" date="2017-02" db="EMBL/GenBank/DDBJ databases">
        <title>Delving into the versatile metabolic prowess of the omnipresent phylum Bacteroidetes.</title>
        <authorList>
            <person name="Nobu M.K."/>
            <person name="Mei R."/>
            <person name="Narihiro T."/>
            <person name="Kuroda K."/>
            <person name="Liu W.-T."/>
        </authorList>
    </citation>
    <scope>NUCLEOTIDE SEQUENCE</scope>
    <source>
        <strain evidence="1">ADurb.Bin276</strain>
    </source>
</reference>
<dbReference type="Proteomes" id="UP000485569">
    <property type="component" value="Unassembled WGS sequence"/>
</dbReference>
<dbReference type="SUPFAM" id="SSF52540">
    <property type="entry name" value="P-loop containing nucleoside triphosphate hydrolases"/>
    <property type="match status" value="1"/>
</dbReference>
<gene>
    <name evidence="1" type="ORF">BWY41_02090</name>
</gene>
<comment type="caution">
    <text evidence="1">The sequence shown here is derived from an EMBL/GenBank/DDBJ whole genome shotgun (WGS) entry which is preliminary data.</text>
</comment>